<evidence type="ECO:0000256" key="1">
    <source>
        <dbReference type="SAM" id="MobiDB-lite"/>
    </source>
</evidence>
<dbReference type="GO" id="GO:0005634">
    <property type="term" value="C:nucleus"/>
    <property type="evidence" value="ECO:0007669"/>
    <property type="project" value="TreeGrafter"/>
</dbReference>
<dbReference type="Proteomes" id="UP000887577">
    <property type="component" value="Unplaced"/>
</dbReference>
<accession>A0A914YVR1</accession>
<dbReference type="AlphaFoldDB" id="A0A914YVR1"/>
<dbReference type="Pfam" id="PF10545">
    <property type="entry name" value="MADF_DNA_bdg"/>
    <property type="match status" value="2"/>
</dbReference>
<feature type="domain" description="MADF" evidence="2">
    <location>
        <begin position="156"/>
        <end position="245"/>
    </location>
</feature>
<dbReference type="SMART" id="SM00595">
    <property type="entry name" value="MADF"/>
    <property type="match status" value="2"/>
</dbReference>
<proteinExistence type="predicted"/>
<sequence length="471" mass="55255">MSESSDLSFSPISRSSPLSKFDGKSEETIKQEKNLEFTADLISWVQRTIILYDHSHKQYRNGEKKLEAWNYVKNKVGYLGEAQELADHFKLLRDRYTKAKRKVAADKQTKFQFLEQLSFLDPHITDRSSWYEKSVNGSRHKIIKTPKVNNRNFYQRLIQMVHQNPCFYDTTDPNYRKYCYKCTIWNKIAQDLEYDGGHHEIYKQWKKLRDRFVREIRKLRLNGRSKSTCKWEFFTHMEWMEPFIEESRPLEDFEIPINIKEKSSSDGTTKSIYENGKKTGLIKFLKPVKQELQMPKLLPQVTPPPLQDESASYANYSESNHPLVIYANPDQSHTSIIITRSEHSDIPVTIQSPEITYYIEENDDEQQYILGSDTIEYEVHQNEEEDEDDGEQEEYEDDTIVEDESEGITFPTEILLSCQSDQQHSSSTSESNVIYAVNKHTDLNSLPENIRLAIEAQGKDVFKDKSIIYVK</sequence>
<dbReference type="WBParaSite" id="PSU_v2.g4220.t1">
    <property type="protein sequence ID" value="PSU_v2.g4220.t1"/>
    <property type="gene ID" value="PSU_v2.g4220"/>
</dbReference>
<keyword evidence="3" id="KW-1185">Reference proteome</keyword>
<dbReference type="PANTHER" id="PTHR12243">
    <property type="entry name" value="MADF DOMAIN TRANSCRIPTION FACTOR"/>
    <property type="match status" value="1"/>
</dbReference>
<evidence type="ECO:0000259" key="2">
    <source>
        <dbReference type="PROSITE" id="PS51029"/>
    </source>
</evidence>
<dbReference type="PANTHER" id="PTHR12243:SF67">
    <property type="entry name" value="COREPRESSOR OF PANGOLIN, ISOFORM A-RELATED"/>
    <property type="match status" value="1"/>
</dbReference>
<evidence type="ECO:0000313" key="4">
    <source>
        <dbReference type="WBParaSite" id="PSU_v2.g4220.t1"/>
    </source>
</evidence>
<dbReference type="PROSITE" id="PS51029">
    <property type="entry name" value="MADF"/>
    <property type="match status" value="2"/>
</dbReference>
<dbReference type="GO" id="GO:0006357">
    <property type="term" value="P:regulation of transcription by RNA polymerase II"/>
    <property type="evidence" value="ECO:0007669"/>
    <property type="project" value="TreeGrafter"/>
</dbReference>
<feature type="region of interest" description="Disordered" evidence="1">
    <location>
        <begin position="1"/>
        <end position="25"/>
    </location>
</feature>
<feature type="domain" description="MADF" evidence="2">
    <location>
        <begin position="40"/>
        <end position="125"/>
    </location>
</feature>
<name>A0A914YVR1_9BILA</name>
<evidence type="ECO:0000313" key="3">
    <source>
        <dbReference type="Proteomes" id="UP000887577"/>
    </source>
</evidence>
<dbReference type="InterPro" id="IPR006578">
    <property type="entry name" value="MADF-dom"/>
</dbReference>
<dbReference type="GO" id="GO:0005667">
    <property type="term" value="C:transcription regulator complex"/>
    <property type="evidence" value="ECO:0007669"/>
    <property type="project" value="TreeGrafter"/>
</dbReference>
<reference evidence="4" key="1">
    <citation type="submission" date="2022-11" db="UniProtKB">
        <authorList>
            <consortium name="WormBaseParasite"/>
        </authorList>
    </citation>
    <scope>IDENTIFICATION</scope>
</reference>
<feature type="compositionally biased region" description="Low complexity" evidence="1">
    <location>
        <begin position="1"/>
        <end position="19"/>
    </location>
</feature>
<protein>
    <submittedName>
        <fullName evidence="4">MADF domain-containing protein</fullName>
    </submittedName>
</protein>
<dbReference type="InterPro" id="IPR039353">
    <property type="entry name" value="TF_Adf1"/>
</dbReference>
<organism evidence="3 4">
    <name type="scientific">Panagrolaimus superbus</name>
    <dbReference type="NCBI Taxonomy" id="310955"/>
    <lineage>
        <taxon>Eukaryota</taxon>
        <taxon>Metazoa</taxon>
        <taxon>Ecdysozoa</taxon>
        <taxon>Nematoda</taxon>
        <taxon>Chromadorea</taxon>
        <taxon>Rhabditida</taxon>
        <taxon>Tylenchina</taxon>
        <taxon>Panagrolaimomorpha</taxon>
        <taxon>Panagrolaimoidea</taxon>
        <taxon>Panagrolaimidae</taxon>
        <taxon>Panagrolaimus</taxon>
    </lineage>
</organism>